<evidence type="ECO:0000313" key="2">
    <source>
        <dbReference type="EMBL" id="KAG0720651.1"/>
    </source>
</evidence>
<keyword evidence="3" id="KW-1185">Reference proteome</keyword>
<gene>
    <name evidence="2" type="ORF">GWK47_006636</name>
</gene>
<dbReference type="AlphaFoldDB" id="A0A8J4YBD7"/>
<proteinExistence type="predicted"/>
<evidence type="ECO:0000313" key="3">
    <source>
        <dbReference type="Proteomes" id="UP000770661"/>
    </source>
</evidence>
<comment type="caution">
    <text evidence="2">The sequence shown here is derived from an EMBL/GenBank/DDBJ whole genome shotgun (WGS) entry which is preliminary data.</text>
</comment>
<dbReference type="OrthoDB" id="7485566at2759"/>
<sequence>MPAGSPLSCVGLTRAQAAVLPIGKTVTLACIRLSPTQPTTPAGPLCPPHPIWRQAGPDPSNARGYPHTSRPTNNIGWRLNSPPSSPKHSTKKPRDPVHAPGSSPVGTASDLSTSASLPQKNLTSKACAYSRPCPPCVVTPFGHIPDHARNAFFGASLIAIARKKGGLRPIAIGSSYRRLVSKLVARRMTTARASQLAPTQLGVGTPLGCEAAVHAVRNYVSSHYGSDQVLVKLDLSNAFNPVHGKQYSDRSA</sequence>
<organism evidence="2 3">
    <name type="scientific">Chionoecetes opilio</name>
    <name type="common">Atlantic snow crab</name>
    <name type="synonym">Cancer opilio</name>
    <dbReference type="NCBI Taxonomy" id="41210"/>
    <lineage>
        <taxon>Eukaryota</taxon>
        <taxon>Metazoa</taxon>
        <taxon>Ecdysozoa</taxon>
        <taxon>Arthropoda</taxon>
        <taxon>Crustacea</taxon>
        <taxon>Multicrustacea</taxon>
        <taxon>Malacostraca</taxon>
        <taxon>Eumalacostraca</taxon>
        <taxon>Eucarida</taxon>
        <taxon>Decapoda</taxon>
        <taxon>Pleocyemata</taxon>
        <taxon>Brachyura</taxon>
        <taxon>Eubrachyura</taxon>
        <taxon>Majoidea</taxon>
        <taxon>Majidae</taxon>
        <taxon>Chionoecetes</taxon>
    </lineage>
</organism>
<evidence type="ECO:0000256" key="1">
    <source>
        <dbReference type="SAM" id="MobiDB-lite"/>
    </source>
</evidence>
<feature type="compositionally biased region" description="Polar residues" evidence="1">
    <location>
        <begin position="104"/>
        <end position="116"/>
    </location>
</feature>
<reference evidence="2" key="1">
    <citation type="submission" date="2020-07" db="EMBL/GenBank/DDBJ databases">
        <title>The High-quality genome of the commercially important snow crab, Chionoecetes opilio.</title>
        <authorList>
            <person name="Jeong J.-H."/>
            <person name="Ryu S."/>
        </authorList>
    </citation>
    <scope>NUCLEOTIDE SEQUENCE</scope>
    <source>
        <strain evidence="2">MADBK_172401_WGS</strain>
        <tissue evidence="2">Digestive gland</tissue>
    </source>
</reference>
<feature type="region of interest" description="Disordered" evidence="1">
    <location>
        <begin position="37"/>
        <end position="116"/>
    </location>
</feature>
<dbReference type="Proteomes" id="UP000770661">
    <property type="component" value="Unassembled WGS sequence"/>
</dbReference>
<dbReference type="EMBL" id="JACEEZ010012482">
    <property type="protein sequence ID" value="KAG0720651.1"/>
    <property type="molecule type" value="Genomic_DNA"/>
</dbReference>
<evidence type="ECO:0008006" key="4">
    <source>
        <dbReference type="Google" id="ProtNLM"/>
    </source>
</evidence>
<accession>A0A8J4YBD7</accession>
<name>A0A8J4YBD7_CHIOP</name>
<protein>
    <recommendedName>
        <fullName evidence="4">Reverse transcriptase domain-containing protein</fullName>
    </recommendedName>
</protein>